<dbReference type="Pfam" id="PF00501">
    <property type="entry name" value="AMP-binding"/>
    <property type="match status" value="1"/>
</dbReference>
<dbReference type="GO" id="GO:0043041">
    <property type="term" value="P:amino acid activation for nonribosomal peptide biosynthetic process"/>
    <property type="evidence" value="ECO:0007669"/>
    <property type="project" value="TreeGrafter"/>
</dbReference>
<keyword evidence="1" id="KW-0596">Phosphopantetheine</keyword>
<feature type="domain" description="AMP-dependent synthetase/ligase" evidence="4">
    <location>
        <begin position="15"/>
        <end position="359"/>
    </location>
</feature>
<reference evidence="5 6" key="1">
    <citation type="submission" date="2016-07" db="EMBL/GenBank/DDBJ databases">
        <title>Pervasive Adenine N6-methylation of Active Genes in Fungi.</title>
        <authorList>
            <consortium name="DOE Joint Genome Institute"/>
            <person name="Mondo S.J."/>
            <person name="Dannebaum R.O."/>
            <person name="Kuo R.C."/>
            <person name="Labutti K."/>
            <person name="Haridas S."/>
            <person name="Kuo A."/>
            <person name="Salamov A."/>
            <person name="Ahrendt S.R."/>
            <person name="Lipzen A."/>
            <person name="Sullivan W."/>
            <person name="Andreopoulos W.B."/>
            <person name="Clum A."/>
            <person name="Lindquist E."/>
            <person name="Daum C."/>
            <person name="Ramamoorthy G.K."/>
            <person name="Gryganskyi A."/>
            <person name="Culley D."/>
            <person name="Magnuson J.K."/>
            <person name="James T.Y."/>
            <person name="O'Malley M.A."/>
            <person name="Stajich J.E."/>
            <person name="Spatafora J.W."/>
            <person name="Visel A."/>
            <person name="Grigoriev I.V."/>
        </authorList>
    </citation>
    <scope>NUCLEOTIDE SEQUENCE [LARGE SCALE GENOMIC DNA]</scope>
    <source>
        <strain evidence="5 6">CBS 931.73</strain>
    </source>
</reference>
<evidence type="ECO:0000313" key="5">
    <source>
        <dbReference type="EMBL" id="ORX92614.1"/>
    </source>
</evidence>
<dbReference type="InterPro" id="IPR010071">
    <property type="entry name" value="AA_adenyl_dom"/>
</dbReference>
<organism evidence="5 6">
    <name type="scientific">Basidiobolus meristosporus CBS 931.73</name>
    <dbReference type="NCBI Taxonomy" id="1314790"/>
    <lineage>
        <taxon>Eukaryota</taxon>
        <taxon>Fungi</taxon>
        <taxon>Fungi incertae sedis</taxon>
        <taxon>Zoopagomycota</taxon>
        <taxon>Entomophthoromycotina</taxon>
        <taxon>Basidiobolomycetes</taxon>
        <taxon>Basidiobolales</taxon>
        <taxon>Basidiobolaceae</taxon>
        <taxon>Basidiobolus</taxon>
    </lineage>
</organism>
<keyword evidence="6" id="KW-1185">Reference proteome</keyword>
<gene>
    <name evidence="5" type="ORF">K493DRAFT_142050</name>
</gene>
<dbReference type="NCBIfam" id="TIGR01733">
    <property type="entry name" value="AA-adenyl-dom"/>
    <property type="match status" value="1"/>
</dbReference>
<evidence type="ECO:0000256" key="1">
    <source>
        <dbReference type="ARBA" id="ARBA00022450"/>
    </source>
</evidence>
<dbReference type="GO" id="GO:0005737">
    <property type="term" value="C:cytoplasm"/>
    <property type="evidence" value="ECO:0007669"/>
    <property type="project" value="TreeGrafter"/>
</dbReference>
<evidence type="ECO:0000256" key="2">
    <source>
        <dbReference type="ARBA" id="ARBA00022553"/>
    </source>
</evidence>
<evidence type="ECO:0000313" key="6">
    <source>
        <dbReference type="Proteomes" id="UP000193498"/>
    </source>
</evidence>
<dbReference type="Gene3D" id="2.30.38.10">
    <property type="entry name" value="Luciferase, Domain 3"/>
    <property type="match status" value="1"/>
</dbReference>
<dbReference type="Proteomes" id="UP000193498">
    <property type="component" value="Unassembled WGS sequence"/>
</dbReference>
<dbReference type="FunFam" id="3.40.50.980:FF:000001">
    <property type="entry name" value="Non-ribosomal peptide synthetase"/>
    <property type="match status" value="1"/>
</dbReference>
<proteinExistence type="inferred from homology"/>
<dbReference type="STRING" id="1314790.A0A1Y1Y4T2"/>
<sequence length="402" mass="44252">EREYPAQKCIHRLYEEQAARTPQTIALVYSQQALSYADLNAQANSLSYQFIELGIHAGDYVATLIGRSVELIITQLAILKAGAIYVPLDPQAPAERQAWILDDCNARLLVTDAHTEVPTIIRTSLLRVTLKTDDEAQTTNLDRESDSHDAAYVMYTSGSTGLPKGVVVPHRAVARLVINNDYADIRVDDRVAFAANPAFDASTFEVWAPLLNGGTVVIIDHRTVLSPNSFVQVLRQERVTVMFLTIGLFNHMAVYLEPILPQFKIVITGGDALDSRVIARVMRNAPPQQLLNAYGPTESTAFATTYRISSPPDVGKDIPIGRPIANTRLYLLDKHGQPSPLGTVGELHIGGDGVACGYLNRPELTAERFLPDPFSKQKEARMYKTGDLARYLPDGNLVFVGR</sequence>
<dbReference type="PANTHER" id="PTHR45527">
    <property type="entry name" value="NONRIBOSOMAL PEPTIDE SYNTHETASE"/>
    <property type="match status" value="1"/>
</dbReference>
<protein>
    <submittedName>
        <fullName evidence="5">AMP-dependent synthetase and ligase</fullName>
    </submittedName>
</protein>
<keyword evidence="5" id="KW-0436">Ligase</keyword>
<dbReference type="Gene3D" id="3.40.50.980">
    <property type="match status" value="2"/>
</dbReference>
<name>A0A1Y1Y4T2_9FUNG</name>
<dbReference type="GO" id="GO:0044550">
    <property type="term" value="P:secondary metabolite biosynthetic process"/>
    <property type="evidence" value="ECO:0007669"/>
    <property type="project" value="TreeGrafter"/>
</dbReference>
<evidence type="ECO:0000256" key="3">
    <source>
        <dbReference type="ARBA" id="ARBA00029454"/>
    </source>
</evidence>
<dbReference type="GO" id="GO:0031177">
    <property type="term" value="F:phosphopantetheine binding"/>
    <property type="evidence" value="ECO:0007669"/>
    <property type="project" value="TreeGrafter"/>
</dbReference>
<dbReference type="InterPro" id="IPR000873">
    <property type="entry name" value="AMP-dep_synth/lig_dom"/>
</dbReference>
<evidence type="ECO:0000259" key="4">
    <source>
        <dbReference type="Pfam" id="PF00501"/>
    </source>
</evidence>
<comment type="caution">
    <text evidence="5">The sequence shown here is derived from an EMBL/GenBank/DDBJ whole genome shotgun (WGS) entry which is preliminary data.</text>
</comment>
<dbReference type="FunFam" id="3.40.50.12780:FF:000012">
    <property type="entry name" value="Non-ribosomal peptide synthetase"/>
    <property type="match status" value="1"/>
</dbReference>
<dbReference type="PROSITE" id="PS00455">
    <property type="entry name" value="AMP_BINDING"/>
    <property type="match status" value="1"/>
</dbReference>
<accession>A0A1Y1Y4T2</accession>
<dbReference type="InParanoid" id="A0A1Y1Y4T2"/>
<dbReference type="OrthoDB" id="408177at2759"/>
<dbReference type="PANTHER" id="PTHR45527:SF1">
    <property type="entry name" value="FATTY ACID SYNTHASE"/>
    <property type="match status" value="1"/>
</dbReference>
<dbReference type="EMBL" id="MCFE01000267">
    <property type="protein sequence ID" value="ORX92614.1"/>
    <property type="molecule type" value="Genomic_DNA"/>
</dbReference>
<dbReference type="SUPFAM" id="SSF56801">
    <property type="entry name" value="Acetyl-CoA synthetase-like"/>
    <property type="match status" value="1"/>
</dbReference>
<feature type="non-terminal residue" evidence="5">
    <location>
        <position position="402"/>
    </location>
</feature>
<dbReference type="GO" id="GO:0016874">
    <property type="term" value="F:ligase activity"/>
    <property type="evidence" value="ECO:0007669"/>
    <property type="project" value="UniProtKB-KW"/>
</dbReference>
<dbReference type="AlphaFoldDB" id="A0A1Y1Y4T2"/>
<feature type="non-terminal residue" evidence="5">
    <location>
        <position position="1"/>
    </location>
</feature>
<comment type="similarity">
    <text evidence="3">Belongs to the NRP synthetase family.</text>
</comment>
<dbReference type="InterPro" id="IPR020845">
    <property type="entry name" value="AMP-binding_CS"/>
</dbReference>
<dbReference type="FunFam" id="2.30.38.10:FF:000001">
    <property type="entry name" value="Non-ribosomal peptide synthetase PvdI"/>
    <property type="match status" value="1"/>
</dbReference>
<keyword evidence="2" id="KW-0597">Phosphoprotein</keyword>